<sequence length="413" mass="44525">MSSAADVFSVPIFLIILRETIEAGIIVSILLSFVKQLILGQAQERLPTTAAPEVTNAGEPPTTREGEQAQAPPRSPSSAGSHGPVAAPEEMALSDKQLYRKLVWQIWLGTMIGFGIAICIGAAFIAVFYTKLQDLWAKTEDVWEGSFALIAAGLIFAMGIAFLKLEGSSAKWRVHLSHAFSKGDKDKSGRGSKYALMILPLITVLREGIEAIVFVGGVSLSESAKAIPLAVVVGLLCGALVAYFIYRGSAVLAIRYFLVVSTCVLFLVGAGLFSRAVGFFQSFIFNQGVGADVEELGDSPGSYNVKDAVWHLSYGNPFNTQTGGGWSIFNAILGWNNTATLGAVLAYAFFWIAVAVILTYLKWKEGRTHLLGWKSKAYKKRQLRFKERAQAAAAETVSVRSDEKGSLESPTQA</sequence>
<name>A0A167KI38_CALVF</name>
<dbReference type="AlphaFoldDB" id="A0A167KI38"/>
<evidence type="ECO:0000256" key="7">
    <source>
        <dbReference type="SAM" id="MobiDB-lite"/>
    </source>
</evidence>
<keyword evidence="3" id="KW-0408">Iron</keyword>
<evidence type="ECO:0000256" key="5">
    <source>
        <dbReference type="ARBA" id="ARBA00022989"/>
    </source>
</evidence>
<keyword evidence="10" id="KW-1185">Reference proteome</keyword>
<evidence type="ECO:0000313" key="9">
    <source>
        <dbReference type="EMBL" id="KZO94671.1"/>
    </source>
</evidence>
<dbReference type="InterPro" id="IPR004923">
    <property type="entry name" value="FTR1/Fip1/EfeU"/>
</dbReference>
<keyword evidence="3" id="KW-0406">Ion transport</keyword>
<dbReference type="GO" id="GO:0015093">
    <property type="term" value="F:ferrous iron transmembrane transporter activity"/>
    <property type="evidence" value="ECO:0007669"/>
    <property type="project" value="TreeGrafter"/>
</dbReference>
<feature type="transmembrane region" description="Helical" evidence="8">
    <location>
        <begin position="194"/>
        <end position="220"/>
    </location>
</feature>
<evidence type="ECO:0000256" key="4">
    <source>
        <dbReference type="ARBA" id="ARBA00022692"/>
    </source>
</evidence>
<evidence type="ECO:0000256" key="3">
    <source>
        <dbReference type="ARBA" id="ARBA00022496"/>
    </source>
</evidence>
<keyword evidence="4 8" id="KW-0812">Transmembrane</keyword>
<organism evidence="9 10">
    <name type="scientific">Calocera viscosa (strain TUFC12733)</name>
    <dbReference type="NCBI Taxonomy" id="1330018"/>
    <lineage>
        <taxon>Eukaryota</taxon>
        <taxon>Fungi</taxon>
        <taxon>Dikarya</taxon>
        <taxon>Basidiomycota</taxon>
        <taxon>Agaricomycotina</taxon>
        <taxon>Dacrymycetes</taxon>
        <taxon>Dacrymycetales</taxon>
        <taxon>Dacrymycetaceae</taxon>
        <taxon>Calocera</taxon>
    </lineage>
</organism>
<feature type="transmembrane region" description="Helical" evidence="8">
    <location>
        <begin position="339"/>
        <end position="361"/>
    </location>
</feature>
<keyword evidence="6 8" id="KW-0472">Membrane</keyword>
<evidence type="ECO:0000256" key="1">
    <source>
        <dbReference type="ARBA" id="ARBA00004141"/>
    </source>
</evidence>
<proteinExistence type="inferred from homology"/>
<dbReference type="PANTHER" id="PTHR31632:SF2">
    <property type="entry name" value="PLASMA MEMBRANE IRON PERMEASE"/>
    <property type="match status" value="1"/>
</dbReference>
<dbReference type="PANTHER" id="PTHR31632">
    <property type="entry name" value="IRON TRANSPORTER FTH1"/>
    <property type="match status" value="1"/>
</dbReference>
<accession>A0A167KI38</accession>
<dbReference type="Pfam" id="PF03239">
    <property type="entry name" value="FTR1"/>
    <property type="match status" value="1"/>
</dbReference>
<evidence type="ECO:0000256" key="6">
    <source>
        <dbReference type="ARBA" id="ARBA00023136"/>
    </source>
</evidence>
<feature type="transmembrane region" description="Helical" evidence="8">
    <location>
        <begin position="253"/>
        <end position="273"/>
    </location>
</feature>
<gene>
    <name evidence="9" type="ORF">CALVIDRAFT_538790</name>
</gene>
<comment type="similarity">
    <text evidence="2">Belongs to the oxidase-dependent Fe transporter (OFeT) (TC 9.A.10.1) family.</text>
</comment>
<keyword evidence="3" id="KW-0410">Iron transport</keyword>
<feature type="transmembrane region" description="Helical" evidence="8">
    <location>
        <begin position="106"/>
        <end position="130"/>
    </location>
</feature>
<evidence type="ECO:0000256" key="2">
    <source>
        <dbReference type="ARBA" id="ARBA00008333"/>
    </source>
</evidence>
<keyword evidence="5 8" id="KW-1133">Transmembrane helix</keyword>
<dbReference type="Proteomes" id="UP000076738">
    <property type="component" value="Unassembled WGS sequence"/>
</dbReference>
<reference evidence="9 10" key="1">
    <citation type="journal article" date="2016" name="Mol. Biol. Evol.">
        <title>Comparative Genomics of Early-Diverging Mushroom-Forming Fungi Provides Insights into the Origins of Lignocellulose Decay Capabilities.</title>
        <authorList>
            <person name="Nagy L.G."/>
            <person name="Riley R."/>
            <person name="Tritt A."/>
            <person name="Adam C."/>
            <person name="Daum C."/>
            <person name="Floudas D."/>
            <person name="Sun H."/>
            <person name="Yadav J.S."/>
            <person name="Pangilinan J."/>
            <person name="Larsson K.H."/>
            <person name="Matsuura K."/>
            <person name="Barry K."/>
            <person name="Labutti K."/>
            <person name="Kuo R."/>
            <person name="Ohm R.A."/>
            <person name="Bhattacharya S.S."/>
            <person name="Shirouzu T."/>
            <person name="Yoshinaga Y."/>
            <person name="Martin F.M."/>
            <person name="Grigoriev I.V."/>
            <person name="Hibbett D.S."/>
        </authorList>
    </citation>
    <scope>NUCLEOTIDE SEQUENCE [LARGE SCALE GENOMIC DNA]</scope>
    <source>
        <strain evidence="9 10">TUFC12733</strain>
    </source>
</reference>
<evidence type="ECO:0000256" key="8">
    <source>
        <dbReference type="SAM" id="Phobius"/>
    </source>
</evidence>
<keyword evidence="3" id="KW-0813">Transport</keyword>
<dbReference type="EMBL" id="KV417293">
    <property type="protein sequence ID" value="KZO94671.1"/>
    <property type="molecule type" value="Genomic_DNA"/>
</dbReference>
<dbReference type="GO" id="GO:0033573">
    <property type="term" value="C:high-affinity iron permease complex"/>
    <property type="evidence" value="ECO:0007669"/>
    <property type="project" value="InterPro"/>
</dbReference>
<protein>
    <submittedName>
        <fullName evidence="9">Ftr1 protein</fullName>
    </submittedName>
</protein>
<comment type="subcellular location">
    <subcellularLocation>
        <location evidence="1">Membrane</location>
        <topology evidence="1">Multi-pass membrane protein</topology>
    </subcellularLocation>
</comment>
<feature type="region of interest" description="Disordered" evidence="7">
    <location>
        <begin position="49"/>
        <end position="86"/>
    </location>
</feature>
<feature type="transmembrane region" description="Helical" evidence="8">
    <location>
        <begin position="12"/>
        <end position="34"/>
    </location>
</feature>
<dbReference type="STRING" id="1330018.A0A167KI38"/>
<evidence type="ECO:0000313" key="10">
    <source>
        <dbReference type="Proteomes" id="UP000076738"/>
    </source>
</evidence>
<feature type="transmembrane region" description="Helical" evidence="8">
    <location>
        <begin position="142"/>
        <end position="163"/>
    </location>
</feature>
<feature type="region of interest" description="Disordered" evidence="7">
    <location>
        <begin position="393"/>
        <end position="413"/>
    </location>
</feature>
<dbReference type="OrthoDB" id="4364at2759"/>
<feature type="transmembrane region" description="Helical" evidence="8">
    <location>
        <begin position="226"/>
        <end position="246"/>
    </location>
</feature>